<dbReference type="PROSITE" id="PS51208">
    <property type="entry name" value="AUTOTRANSPORTER"/>
    <property type="match status" value="1"/>
</dbReference>
<evidence type="ECO:0000313" key="4">
    <source>
        <dbReference type="Proteomes" id="UP000282971"/>
    </source>
</evidence>
<accession>A0A437M0G1</accession>
<name>A0A437M0G1_9SPHN</name>
<dbReference type="EMBL" id="SACN01000002">
    <property type="protein sequence ID" value="RVT91189.1"/>
    <property type="molecule type" value="Genomic_DNA"/>
</dbReference>
<evidence type="ECO:0000256" key="1">
    <source>
        <dbReference type="SAM" id="SignalP"/>
    </source>
</evidence>
<comment type="caution">
    <text evidence="3">The sequence shown here is derived from an EMBL/GenBank/DDBJ whole genome shotgun (WGS) entry which is preliminary data.</text>
</comment>
<sequence length="1270" mass="125064">MTKSMLLRLALLSGAACVGIAATPVVVQAQSLPTFTLDSSNSTVGTWSLSTTNLSTSVLSNPSTLTVGSNVFNYAAIFFNPAETARYTFNQTSAPVDTVMILYQGIFDPTRPGLNAIIGNDDTDPEDHQTFPTLGTPLCGGQESYCPQVEALLTSNQPITLVISTYSPNSPLNLPLTFYASGAGNFTADPGDLPDPVDPAVTTPTPGSSLPSGAYLDGGTLEMDGEVTADIAISDNGGTIDTAQGNFAISGDLTDRPDATGNGGLIVTGGNTLSLTGDNSFSGSTTLNGGSTLSVAGTNSLGTGGVTLDSGTLTTTAALDTNAAITLAGAGNVIDTGNNALGLGGGLTGTGDLTITGGNVVNVTGTSNNSGMVTLTGGTTLSVAGTNSLGSGGLTLNGGTLTTTAALDTSAAITVTGTSNVIDTGNNTLGLGGGLSGTGNVTITGGNIVNVTGASTNSGMVTLIGGTTLSVASTNSLGSGGLTLNGGTLTTTAALDTSAAITVTGTSNIIDTGNNALGLGGGLTGTGNVTIIGGNIVNVTGASNNSGMVTLTGGTTLSVAGTNSLGSGGLTLNGGTLTTTAALDTGAAITLTGASNVIDTGNNVLGLGGGLTGTGDLTILGGNVVNVTGASNNSGMVTLTGSTTLSVAGTNALGSGGLTLNGGTLTTTAALGTGTAITAAGSNNVIDTRNNVVMLGGGLAGSGALTITGGNTVALAGASGGFTGAVSLTGGTNLVVGSPTLAGGLSACSGITVGGNAILSGNGTVCTTTVNSTGILAPGNSPGTLTVAGNLTLNTGSILLSEVDGRTYAVAGGAGSYDRVVVTGAFVGNGTIAPVLRGISGAANNSFTPVLGDVFTIVTADTVSGNFQSIVQPTSGMSANTRFDVRYTPNSVQLVVTPASFATLANSGGWVRNARNAAAALDTVRPDAANLTGPLAPVFAGLYGLDANGLNRSVQQISGEIHAQALQASIGVSRAGFQVVREAAGDGFGGFGAQAPEHGRMWGQYIRYTSKHPGDANAGGYRSTNNGFAMGVSLAAGDKGWIGLAGSYVRNKVSTDIGASARSNVGAGYVYGFFRPSDAAQLTGVLGVSLASVKTRRTIDTIGAPATATSNKLNSSVMMSIDGRYRIVGRDGLSLWGTAGVDYSNTSMGRVGERAATPAYGLLVDRDTWRTAEARLGAQAQYGIGPALLSLSGNWLHHIGDLPLAQRTVHLGAASWQVQGVGMDRNGFNYGAAIRTALGERITAQVSYERTDHGRSFKTDRVAGGLSLAF</sequence>
<protein>
    <recommendedName>
        <fullName evidence="2">Autotransporter domain-containing protein</fullName>
    </recommendedName>
</protein>
<feature type="domain" description="Autotransporter" evidence="2">
    <location>
        <begin position="994"/>
        <end position="1270"/>
    </location>
</feature>
<evidence type="ECO:0000259" key="2">
    <source>
        <dbReference type="PROSITE" id="PS51208"/>
    </source>
</evidence>
<dbReference type="InterPro" id="IPR036709">
    <property type="entry name" value="Autotransporte_beta_dom_sf"/>
</dbReference>
<dbReference type="Pfam" id="PF03797">
    <property type="entry name" value="Autotransporter"/>
    <property type="match status" value="1"/>
</dbReference>
<feature type="chain" id="PRO_5019424136" description="Autotransporter domain-containing protein" evidence="1">
    <location>
        <begin position="30"/>
        <end position="1270"/>
    </location>
</feature>
<dbReference type="Gene3D" id="2.40.128.130">
    <property type="entry name" value="Autotransporter beta-domain"/>
    <property type="match status" value="1"/>
</dbReference>
<dbReference type="RefSeq" id="WP_127745203.1">
    <property type="nucleotide sequence ID" value="NZ_SACN01000002.1"/>
</dbReference>
<proteinExistence type="predicted"/>
<gene>
    <name evidence="3" type="ORF">EOD43_16890</name>
</gene>
<dbReference type="SMART" id="SM00869">
    <property type="entry name" value="Autotransporter"/>
    <property type="match status" value="1"/>
</dbReference>
<keyword evidence="1" id="KW-0732">Signal</keyword>
<organism evidence="3 4">
    <name type="scientific">Sphingomonas crocodyli</name>
    <dbReference type="NCBI Taxonomy" id="1979270"/>
    <lineage>
        <taxon>Bacteria</taxon>
        <taxon>Pseudomonadati</taxon>
        <taxon>Pseudomonadota</taxon>
        <taxon>Alphaproteobacteria</taxon>
        <taxon>Sphingomonadales</taxon>
        <taxon>Sphingomonadaceae</taxon>
        <taxon>Sphingomonas</taxon>
    </lineage>
</organism>
<keyword evidence="4" id="KW-1185">Reference proteome</keyword>
<feature type="signal peptide" evidence="1">
    <location>
        <begin position="1"/>
        <end position="29"/>
    </location>
</feature>
<dbReference type="Proteomes" id="UP000282971">
    <property type="component" value="Unassembled WGS sequence"/>
</dbReference>
<dbReference type="SUPFAM" id="SSF103515">
    <property type="entry name" value="Autotransporter"/>
    <property type="match status" value="1"/>
</dbReference>
<dbReference type="OrthoDB" id="7195851at2"/>
<dbReference type="AlphaFoldDB" id="A0A437M0G1"/>
<dbReference type="InterPro" id="IPR005546">
    <property type="entry name" value="Autotransporte_beta"/>
</dbReference>
<reference evidence="3 4" key="1">
    <citation type="submission" date="2019-01" db="EMBL/GenBank/DDBJ databases">
        <authorList>
            <person name="Chen W.-M."/>
        </authorList>
    </citation>
    <scope>NUCLEOTIDE SEQUENCE [LARGE SCALE GENOMIC DNA]</scope>
    <source>
        <strain evidence="3 4">CCP-7</strain>
    </source>
</reference>
<evidence type="ECO:0000313" key="3">
    <source>
        <dbReference type="EMBL" id="RVT91189.1"/>
    </source>
</evidence>